<reference evidence="5" key="1">
    <citation type="journal article" date="2019" name="Int. J. Syst. Evol. Microbiol.">
        <title>The Global Catalogue of Microorganisms (GCM) 10K type strain sequencing project: providing services to taxonomists for standard genome sequencing and annotation.</title>
        <authorList>
            <consortium name="The Broad Institute Genomics Platform"/>
            <consortium name="The Broad Institute Genome Sequencing Center for Infectious Disease"/>
            <person name="Wu L."/>
            <person name="Ma J."/>
        </authorList>
    </citation>
    <scope>NUCLEOTIDE SEQUENCE [LARGE SCALE GENOMIC DNA]</scope>
    <source>
        <strain evidence="5">ICMP 6774ER</strain>
    </source>
</reference>
<dbReference type="EMBL" id="JBHUFV010000003">
    <property type="protein sequence ID" value="MFD1930205.1"/>
    <property type="molecule type" value="Genomic_DNA"/>
</dbReference>
<proteinExistence type="inferred from homology"/>
<comment type="similarity">
    <text evidence="1">Belongs to the CdaR family.</text>
</comment>
<dbReference type="InterPro" id="IPR041522">
    <property type="entry name" value="CdaR_GGDEF"/>
</dbReference>
<keyword evidence="5" id="KW-1185">Reference proteome</keyword>
<name>A0ABW4SN28_9ACTN</name>
<dbReference type="Pfam" id="PF13556">
    <property type="entry name" value="HTH_30"/>
    <property type="match status" value="1"/>
</dbReference>
<dbReference type="PANTHER" id="PTHR33744">
    <property type="entry name" value="CARBOHYDRATE DIACID REGULATOR"/>
    <property type="match status" value="1"/>
</dbReference>
<organism evidence="4 5">
    <name type="scientific">Nonomuraea mangrovi</name>
    <dbReference type="NCBI Taxonomy" id="2316207"/>
    <lineage>
        <taxon>Bacteria</taxon>
        <taxon>Bacillati</taxon>
        <taxon>Actinomycetota</taxon>
        <taxon>Actinomycetes</taxon>
        <taxon>Streptosporangiales</taxon>
        <taxon>Streptosporangiaceae</taxon>
        <taxon>Nonomuraea</taxon>
    </lineage>
</organism>
<dbReference type="InterPro" id="IPR051448">
    <property type="entry name" value="CdaR-like_regulators"/>
</dbReference>
<dbReference type="InterPro" id="IPR025736">
    <property type="entry name" value="PucR_C-HTH_dom"/>
</dbReference>
<dbReference type="RefSeq" id="WP_379568391.1">
    <property type="nucleotide sequence ID" value="NZ_JBHUFV010000003.1"/>
</dbReference>
<evidence type="ECO:0000313" key="4">
    <source>
        <dbReference type="EMBL" id="MFD1930205.1"/>
    </source>
</evidence>
<evidence type="ECO:0000259" key="3">
    <source>
        <dbReference type="Pfam" id="PF17853"/>
    </source>
</evidence>
<feature type="domain" description="CdaR GGDEF-like" evidence="3">
    <location>
        <begin position="208"/>
        <end position="329"/>
    </location>
</feature>
<dbReference type="Proteomes" id="UP001597368">
    <property type="component" value="Unassembled WGS sequence"/>
</dbReference>
<dbReference type="Pfam" id="PF17853">
    <property type="entry name" value="GGDEF_2"/>
    <property type="match status" value="1"/>
</dbReference>
<dbReference type="InterPro" id="IPR042070">
    <property type="entry name" value="PucR_C-HTH_sf"/>
</dbReference>
<comment type="caution">
    <text evidence="4">The sequence shown here is derived from an EMBL/GenBank/DDBJ whole genome shotgun (WGS) entry which is preliminary data.</text>
</comment>
<evidence type="ECO:0000313" key="5">
    <source>
        <dbReference type="Proteomes" id="UP001597368"/>
    </source>
</evidence>
<sequence length="437" mass="46088">MYWVDDLRHLAGPLTPRPATGVRLVEDLRRVVSQPRGSVLVLTAAASLEAAGYRLEVALRDAGAAEAAALVLTAEAEVGRGAAALAERAGVALLAADGDLAELVVAINGAIAGDASDALVRAEKAVRGVLGAGGVPSRMAQEAGAALGVEVGADFSAPDRDDHLGRATRIVLRLAELAAAAGPTEEAPARSRAQVLTELLIAPEKQAQELAPRARTLGLPVDGWHVVLRVEGPEPYALLDTVAARAGRVVRELVGPEWSVAMADGALIVVRTSPRDQGRAGLRAAVADAARLLERVRPAGVELRCGVSTAHQGVLGLRTSASEARTALRRGSTALATYDLAGLDRMLEEWYSSDAAQQAVRELLQPILRQKRAGLLLDILRAYLDHHGSPAKAAEEVRMHRNAVSRNIKRIETLLQADLDDPQQRLALQLACRAARI</sequence>
<dbReference type="Gene3D" id="1.10.10.2840">
    <property type="entry name" value="PucR C-terminal helix-turn-helix domain"/>
    <property type="match status" value="1"/>
</dbReference>
<accession>A0ABW4SN28</accession>
<evidence type="ECO:0000256" key="1">
    <source>
        <dbReference type="ARBA" id="ARBA00006754"/>
    </source>
</evidence>
<protein>
    <submittedName>
        <fullName evidence="4">PucR family transcriptional regulator</fullName>
    </submittedName>
</protein>
<feature type="domain" description="PucR C-terminal helix-turn-helix" evidence="2">
    <location>
        <begin position="376"/>
        <end position="434"/>
    </location>
</feature>
<evidence type="ECO:0000259" key="2">
    <source>
        <dbReference type="Pfam" id="PF13556"/>
    </source>
</evidence>
<gene>
    <name evidence="4" type="ORF">ACFSKW_01820</name>
</gene>
<dbReference type="PANTHER" id="PTHR33744:SF1">
    <property type="entry name" value="DNA-BINDING TRANSCRIPTIONAL ACTIVATOR ADER"/>
    <property type="match status" value="1"/>
</dbReference>